<evidence type="ECO:0000313" key="2">
    <source>
        <dbReference type="EMBL" id="RRT76857.1"/>
    </source>
</evidence>
<dbReference type="AlphaFoldDB" id="A0A427AKQ9"/>
<dbReference type="Proteomes" id="UP000287651">
    <property type="component" value="Unassembled WGS sequence"/>
</dbReference>
<proteinExistence type="predicted"/>
<organism evidence="2 3">
    <name type="scientific">Ensete ventricosum</name>
    <name type="common">Abyssinian banana</name>
    <name type="synonym">Musa ensete</name>
    <dbReference type="NCBI Taxonomy" id="4639"/>
    <lineage>
        <taxon>Eukaryota</taxon>
        <taxon>Viridiplantae</taxon>
        <taxon>Streptophyta</taxon>
        <taxon>Embryophyta</taxon>
        <taxon>Tracheophyta</taxon>
        <taxon>Spermatophyta</taxon>
        <taxon>Magnoliopsida</taxon>
        <taxon>Liliopsida</taxon>
        <taxon>Zingiberales</taxon>
        <taxon>Musaceae</taxon>
        <taxon>Ensete</taxon>
    </lineage>
</organism>
<sequence length="336" mass="35256">MLELLHELLTNTNSTPSQLLQPRPVCASPPAVVSVRSWSSRIGRNLGVRLGKSTAGVVERRSGGGSTGAYIVGVIDHPYLATWLPLWLTMLSHTSTMPAVLAVGHASAGKGVGLTCVRPTVRPLAPPYLRPASFPYRVGHVGGPVVRGRADVATGSPSAVSFSPPREDLLEVPDEGAEDEVLCLAAWPLVALDYVSSRIGIVPERELGNLNSAGADSTEQELGNLNGAGTDSARQKLGNLNSAGADPTEQELGNLNGAGADPTEQELGNLNGVGADLARQKLGNWDVARADPTEQELGNCDVARADLIEQELGNWDVARADPTEQVLGNWNGFCQG</sequence>
<gene>
    <name evidence="2" type="ORF">B296_00025881</name>
</gene>
<accession>A0A427AKQ9</accession>
<dbReference type="SUPFAM" id="SSF141571">
    <property type="entry name" value="Pentapeptide repeat-like"/>
    <property type="match status" value="1"/>
</dbReference>
<comment type="caution">
    <text evidence="2">The sequence shown here is derived from an EMBL/GenBank/DDBJ whole genome shotgun (WGS) entry which is preliminary data.</text>
</comment>
<protein>
    <submittedName>
        <fullName evidence="2">Uncharacterized protein</fullName>
    </submittedName>
</protein>
<dbReference type="Gene3D" id="2.160.20.80">
    <property type="entry name" value="E3 ubiquitin-protein ligase SopA"/>
    <property type="match status" value="1"/>
</dbReference>
<feature type="compositionally biased region" description="Polar residues" evidence="1">
    <location>
        <begin position="212"/>
        <end position="229"/>
    </location>
</feature>
<dbReference type="EMBL" id="AMZH03002075">
    <property type="protein sequence ID" value="RRT76857.1"/>
    <property type="molecule type" value="Genomic_DNA"/>
</dbReference>
<reference evidence="2 3" key="1">
    <citation type="journal article" date="2014" name="Agronomy (Basel)">
        <title>A Draft Genome Sequence for Ensete ventricosum, the Drought-Tolerant Tree Against Hunger.</title>
        <authorList>
            <person name="Harrison J."/>
            <person name="Moore K.A."/>
            <person name="Paszkiewicz K."/>
            <person name="Jones T."/>
            <person name="Grant M."/>
            <person name="Ambacheew D."/>
            <person name="Muzemil S."/>
            <person name="Studholme D.J."/>
        </authorList>
    </citation>
    <scope>NUCLEOTIDE SEQUENCE [LARGE SCALE GENOMIC DNA]</scope>
</reference>
<name>A0A427AKQ9_ENSVE</name>
<feature type="region of interest" description="Disordered" evidence="1">
    <location>
        <begin position="212"/>
        <end position="269"/>
    </location>
</feature>
<evidence type="ECO:0000256" key="1">
    <source>
        <dbReference type="SAM" id="MobiDB-lite"/>
    </source>
</evidence>
<evidence type="ECO:0000313" key="3">
    <source>
        <dbReference type="Proteomes" id="UP000287651"/>
    </source>
</evidence>